<feature type="compositionally biased region" description="Polar residues" evidence="2">
    <location>
        <begin position="45"/>
        <end position="60"/>
    </location>
</feature>
<dbReference type="PANTHER" id="PTHR46430">
    <property type="entry name" value="PROTEIN SKT5-RELATED"/>
    <property type="match status" value="1"/>
</dbReference>
<protein>
    <submittedName>
        <fullName evidence="3">9384_t:CDS:1</fullName>
    </submittedName>
</protein>
<dbReference type="EMBL" id="CAJVPV010001454">
    <property type="protein sequence ID" value="CAG8497889.1"/>
    <property type="molecule type" value="Genomic_DNA"/>
</dbReference>
<evidence type="ECO:0000256" key="1">
    <source>
        <dbReference type="ARBA" id="ARBA00022737"/>
    </source>
</evidence>
<proteinExistence type="predicted"/>
<sequence>MAGTRSYHSKSFSEDSGMHSHLSAPLSRTRSVAGPRPLPSRPTGHISQQYRNYNEPSGSQVPEPIIYKVHDQPFPTIISPKPQKFLPAVIETQYQDAEEYQVSGIQSWNNGGKERLFTNVPQNHILENNYVNPSQHIQQFHYDQNVNITNSSYAQDQGYPIQELIKDMQEITIQRNLPEHTNRAVLPSVPIPESQTQYQRQQFNQDGSGSWGSPSQLTSGYDERQYIQGPGYLDRMSDYSRHSSLGPDGVPIPFSLSGGNRGSLYYSEGNRTPTPDRNSKIPPLKLWIDDKAARRRTAMSKTLALDENEALQKYREAAKKTNDPAIQMDYAKFLMQMVELGELGEFGEYGSTDVSKGSSINKLNEEVMYWVNQLAKNNFAEALYIKGTWFEYGTYGKEKNEEKAFKLYLSSSKQGLPKAKRKVAEYYEKNKDYKRALQFHKKAASLGDIVSINRLALVYMHGELKQEPDFKQALIYLKQAASKADEECPDGAYVYGMILAREYDKVNIPDDLVVPDDYEAKELILKAANLGHAGALFKMGSCYEYSALGCQFDPLLSIQYYKRATEKGYVEADMALSKWYLCGCEGYFEQNEELAYEYAEKAAMKGLPTAEFAMGYYHEVGIHVPANMSVANAWYTKAAEHGNKDAIDKLSKGEQFTRSDHELSKLTQLNEREQKGKDCVIQ</sequence>
<accession>A0A9N8ZJB8</accession>
<dbReference type="InterPro" id="IPR006597">
    <property type="entry name" value="Sel1-like"/>
</dbReference>
<dbReference type="InterPro" id="IPR011990">
    <property type="entry name" value="TPR-like_helical_dom_sf"/>
</dbReference>
<keyword evidence="1" id="KW-0677">Repeat</keyword>
<dbReference type="Pfam" id="PF08238">
    <property type="entry name" value="Sel1"/>
    <property type="match status" value="7"/>
</dbReference>
<dbReference type="AlphaFoldDB" id="A0A9N8ZJB8"/>
<evidence type="ECO:0000313" key="3">
    <source>
        <dbReference type="EMBL" id="CAG8497889.1"/>
    </source>
</evidence>
<name>A0A9N8ZJB8_9GLOM</name>
<dbReference type="PANTHER" id="PTHR46430:SF2">
    <property type="entry name" value="CHITIN SYNTHASE REGULATORY FACTOR 4"/>
    <property type="match status" value="1"/>
</dbReference>
<dbReference type="OrthoDB" id="272077at2759"/>
<feature type="region of interest" description="Disordered" evidence="2">
    <location>
        <begin position="191"/>
        <end position="221"/>
    </location>
</feature>
<reference evidence="3" key="1">
    <citation type="submission" date="2021-06" db="EMBL/GenBank/DDBJ databases">
        <authorList>
            <person name="Kallberg Y."/>
            <person name="Tangrot J."/>
            <person name="Rosling A."/>
        </authorList>
    </citation>
    <scope>NUCLEOTIDE SEQUENCE</scope>
    <source>
        <strain evidence="3">CL551</strain>
    </source>
</reference>
<feature type="compositionally biased region" description="Polar residues" evidence="2">
    <location>
        <begin position="193"/>
        <end position="219"/>
    </location>
</feature>
<dbReference type="SMART" id="SM00671">
    <property type="entry name" value="SEL1"/>
    <property type="match status" value="7"/>
</dbReference>
<evidence type="ECO:0000256" key="2">
    <source>
        <dbReference type="SAM" id="MobiDB-lite"/>
    </source>
</evidence>
<dbReference type="SUPFAM" id="SSF81901">
    <property type="entry name" value="HCP-like"/>
    <property type="match status" value="1"/>
</dbReference>
<keyword evidence="4" id="KW-1185">Reference proteome</keyword>
<evidence type="ECO:0000313" key="4">
    <source>
        <dbReference type="Proteomes" id="UP000789342"/>
    </source>
</evidence>
<comment type="caution">
    <text evidence="3">The sequence shown here is derived from an EMBL/GenBank/DDBJ whole genome shotgun (WGS) entry which is preliminary data.</text>
</comment>
<gene>
    <name evidence="3" type="ORF">AMORRO_LOCUS3105</name>
</gene>
<dbReference type="Proteomes" id="UP000789342">
    <property type="component" value="Unassembled WGS sequence"/>
</dbReference>
<dbReference type="Gene3D" id="1.25.40.10">
    <property type="entry name" value="Tetratricopeptide repeat domain"/>
    <property type="match status" value="2"/>
</dbReference>
<feature type="region of interest" description="Disordered" evidence="2">
    <location>
        <begin position="1"/>
        <end position="61"/>
    </location>
</feature>
<organism evidence="3 4">
    <name type="scientific">Acaulospora morrowiae</name>
    <dbReference type="NCBI Taxonomy" id="94023"/>
    <lineage>
        <taxon>Eukaryota</taxon>
        <taxon>Fungi</taxon>
        <taxon>Fungi incertae sedis</taxon>
        <taxon>Mucoromycota</taxon>
        <taxon>Glomeromycotina</taxon>
        <taxon>Glomeromycetes</taxon>
        <taxon>Diversisporales</taxon>
        <taxon>Acaulosporaceae</taxon>
        <taxon>Acaulospora</taxon>
    </lineage>
</organism>
<dbReference type="InterPro" id="IPR051726">
    <property type="entry name" value="Chitin_Synth_Reg"/>
</dbReference>